<dbReference type="EMBL" id="AEDQ01000033">
    <property type="protein sequence ID" value="EFL43587.1"/>
    <property type="molecule type" value="Genomic_DNA"/>
</dbReference>
<reference evidence="3 4" key="1">
    <citation type="submission" date="2010-08" db="EMBL/GenBank/DDBJ databases">
        <authorList>
            <person name="Durkin A.S."/>
            <person name="Madupu R."/>
            <person name="Torralba M."/>
            <person name="Gillis M."/>
            <person name="Methe B."/>
            <person name="Sutton G."/>
            <person name="Nelson K.E."/>
        </authorList>
    </citation>
    <scope>NUCLEOTIDE SEQUENCE [LARGE SCALE GENOMIC DNA]</scope>
    <source>
        <strain evidence="3 4">PB189-T1-4</strain>
    </source>
</reference>
<evidence type="ECO:0000256" key="2">
    <source>
        <dbReference type="SAM" id="Phobius"/>
    </source>
</evidence>
<organism evidence="3 4">
    <name type="scientific">Fannyhessea vaginae PB189-T1-4</name>
    <dbReference type="NCBI Taxonomy" id="866774"/>
    <lineage>
        <taxon>Bacteria</taxon>
        <taxon>Bacillati</taxon>
        <taxon>Actinomycetota</taxon>
        <taxon>Coriobacteriia</taxon>
        <taxon>Coriobacteriales</taxon>
        <taxon>Atopobiaceae</taxon>
        <taxon>Fannyhessea</taxon>
    </lineage>
</organism>
<protein>
    <recommendedName>
        <fullName evidence="5">Flp pilus-assembly TadG-like N-terminal domain-containing protein</fullName>
    </recommendedName>
</protein>
<sequence length="705" mass="75522">MYLHGRTVAPARSYPHGRARTLGAAPGSVDRTTSADASTYSGLLGIFIRDERGYTTISVAVVLLVSLCLIFGLSSVHYLSSRAADVQEVADATAQAGANCVAAFSTIVQVLDATVLSLGLTGMLVFAVGLIVSAIPILRAFAPPIIACAHRIFTARQAFARSAYAGIAKFEKALPYIIAYNAASCAYANSTEHIPYVGLAVPYPLTSKSDFSAALQDISDDAMKDSAEKLEKKTKEQEEHQKKADDAKRRAWRADCVDNPSCMRSRAAKLASLSGAANQQYSFEAWSFECARARAQAYYAARMQQDIPNGASSDEYIKSCARKRFYAFAYSAVATAHCNEGPPVDISLPNLPYNKQMVRATTLYSERVWPACVQHGKLVAYCAAEKMPAAPSAWVSLADIEAGRAVPDAKYGIRLTDMGRVAAASTSITNGFEHYWREVVRSASVYQNEMNAAQELERQKKDDAKHASDAFSKALNLIGVARPTYCPPGAYGCISFVSRTSQLALPDSLTSTFVPAATLPSGIAIAGATLAPDGSADNNDVLKHMADGIEQERFPLTAALIGGICSIWSKLLVGYGSAYKHLESIANNVMGGISAGGGGFVASWLSSKISQTISAFGFKPGDMRLRKPVRIHTQYILSRAGKSGIAEIRRYITTMPSDAESIKARSLAAVKELLGDNFTLANLPALGSDKKVPLTINVHALMTHE</sequence>
<keyword evidence="1" id="KW-0175">Coiled coil</keyword>
<name>A0ABP2IY30_9ACTN</name>
<gene>
    <name evidence="3" type="ORF">HMPREF9248_0650</name>
</gene>
<accession>A0ABP2IY30</accession>
<evidence type="ECO:0000313" key="4">
    <source>
        <dbReference type="Proteomes" id="UP000004431"/>
    </source>
</evidence>
<feature type="coiled-coil region" evidence="1">
    <location>
        <begin position="223"/>
        <end position="250"/>
    </location>
</feature>
<evidence type="ECO:0000313" key="3">
    <source>
        <dbReference type="EMBL" id="EFL43587.1"/>
    </source>
</evidence>
<keyword evidence="2" id="KW-1133">Transmembrane helix</keyword>
<evidence type="ECO:0008006" key="5">
    <source>
        <dbReference type="Google" id="ProtNLM"/>
    </source>
</evidence>
<feature type="transmembrane region" description="Helical" evidence="2">
    <location>
        <begin position="53"/>
        <end position="73"/>
    </location>
</feature>
<evidence type="ECO:0000256" key="1">
    <source>
        <dbReference type="SAM" id="Coils"/>
    </source>
</evidence>
<keyword evidence="2" id="KW-0812">Transmembrane</keyword>
<feature type="transmembrane region" description="Helical" evidence="2">
    <location>
        <begin position="115"/>
        <end position="138"/>
    </location>
</feature>
<keyword evidence="4" id="KW-1185">Reference proteome</keyword>
<comment type="caution">
    <text evidence="3">The sequence shown here is derived from an EMBL/GenBank/DDBJ whole genome shotgun (WGS) entry which is preliminary data.</text>
</comment>
<proteinExistence type="predicted"/>
<keyword evidence="2" id="KW-0472">Membrane</keyword>
<dbReference type="Proteomes" id="UP000004431">
    <property type="component" value="Unassembled WGS sequence"/>
</dbReference>